<keyword evidence="3" id="KW-1185">Reference proteome</keyword>
<reference evidence="2" key="1">
    <citation type="submission" date="2021-06" db="EMBL/GenBank/DDBJ databases">
        <title>Parelaphostrongylus tenuis whole genome reference sequence.</title>
        <authorList>
            <person name="Garwood T.J."/>
            <person name="Larsen P.A."/>
            <person name="Fountain-Jones N.M."/>
            <person name="Garbe J.R."/>
            <person name="Macchietto M.G."/>
            <person name="Kania S.A."/>
            <person name="Gerhold R.W."/>
            <person name="Richards J.E."/>
            <person name="Wolf T.M."/>
        </authorList>
    </citation>
    <scope>NUCLEOTIDE SEQUENCE</scope>
    <source>
        <strain evidence="2">MNPRO001-30</strain>
        <tissue evidence="2">Meninges</tissue>
    </source>
</reference>
<accession>A0AAD5MTI9</accession>
<sequence>MSRTNQWSNDEISVRDEPGSERHRDSPSSVRIVPKNGSYEMSNGGRGSEEEKQRADKLSIVNDQERNYYGIEPKKRRVTDTPPDSVKKTERKISTEKLEKLKPVVELKLIPLQNQFTEVDKRPRTPTSTYRKGFVREMAKKFEHNQDDNKPTNSADNESHRYRKQRDKESGAGNAVLTTRSQHPSKPSSIPPKRSVQDSVLAFEKGTSASHEEKSHSKKVIEGRSEPMKAKRERMVSIGTPESIDLNEIELPRWTSNRSSLHKDESGLETLMDLQAK</sequence>
<feature type="compositionally biased region" description="Basic and acidic residues" evidence="1">
    <location>
        <begin position="12"/>
        <end position="26"/>
    </location>
</feature>
<comment type="caution">
    <text evidence="2">The sequence shown here is derived from an EMBL/GenBank/DDBJ whole genome shotgun (WGS) entry which is preliminary data.</text>
</comment>
<feature type="compositionally biased region" description="Basic and acidic residues" evidence="1">
    <location>
        <begin position="134"/>
        <end position="150"/>
    </location>
</feature>
<proteinExistence type="predicted"/>
<feature type="compositionally biased region" description="Low complexity" evidence="1">
    <location>
        <begin position="184"/>
        <end position="194"/>
    </location>
</feature>
<feature type="region of interest" description="Disordered" evidence="1">
    <location>
        <begin position="258"/>
        <end position="277"/>
    </location>
</feature>
<protein>
    <submittedName>
        <fullName evidence="2">Uncharacterized protein</fullName>
    </submittedName>
</protein>
<feature type="compositionally biased region" description="Basic and acidic residues" evidence="1">
    <location>
        <begin position="210"/>
        <end position="235"/>
    </location>
</feature>
<evidence type="ECO:0000313" key="2">
    <source>
        <dbReference type="EMBL" id="KAJ1350264.1"/>
    </source>
</evidence>
<feature type="compositionally biased region" description="Basic and acidic residues" evidence="1">
    <location>
        <begin position="85"/>
        <end position="102"/>
    </location>
</feature>
<dbReference type="AlphaFoldDB" id="A0AAD5MTI9"/>
<dbReference type="Proteomes" id="UP001196413">
    <property type="component" value="Unassembled WGS sequence"/>
</dbReference>
<feature type="compositionally biased region" description="Basic and acidic residues" evidence="1">
    <location>
        <begin position="47"/>
        <end position="57"/>
    </location>
</feature>
<dbReference type="EMBL" id="JAHQIW010000825">
    <property type="protein sequence ID" value="KAJ1350264.1"/>
    <property type="molecule type" value="Genomic_DNA"/>
</dbReference>
<feature type="region of interest" description="Disordered" evidence="1">
    <location>
        <begin position="119"/>
        <end position="241"/>
    </location>
</feature>
<name>A0AAD5MTI9_PARTN</name>
<evidence type="ECO:0000256" key="1">
    <source>
        <dbReference type="SAM" id="MobiDB-lite"/>
    </source>
</evidence>
<gene>
    <name evidence="2" type="ORF">KIN20_006013</name>
</gene>
<organism evidence="2 3">
    <name type="scientific">Parelaphostrongylus tenuis</name>
    <name type="common">Meningeal worm</name>
    <dbReference type="NCBI Taxonomy" id="148309"/>
    <lineage>
        <taxon>Eukaryota</taxon>
        <taxon>Metazoa</taxon>
        <taxon>Ecdysozoa</taxon>
        <taxon>Nematoda</taxon>
        <taxon>Chromadorea</taxon>
        <taxon>Rhabditida</taxon>
        <taxon>Rhabditina</taxon>
        <taxon>Rhabditomorpha</taxon>
        <taxon>Strongyloidea</taxon>
        <taxon>Metastrongylidae</taxon>
        <taxon>Parelaphostrongylus</taxon>
    </lineage>
</organism>
<evidence type="ECO:0000313" key="3">
    <source>
        <dbReference type="Proteomes" id="UP001196413"/>
    </source>
</evidence>
<feature type="compositionally biased region" description="Polar residues" evidence="1">
    <location>
        <begin position="1"/>
        <end position="11"/>
    </location>
</feature>
<feature type="region of interest" description="Disordered" evidence="1">
    <location>
        <begin position="1"/>
        <end position="102"/>
    </location>
</feature>